<dbReference type="EMBL" id="VNIK02000001">
    <property type="protein sequence ID" value="KAB5492155.1"/>
    <property type="molecule type" value="Genomic_DNA"/>
</dbReference>
<feature type="chain" id="PRO_5024271103" evidence="1">
    <location>
        <begin position="29"/>
        <end position="1279"/>
    </location>
</feature>
<proteinExistence type="predicted"/>
<dbReference type="Proteomes" id="UP000319204">
    <property type="component" value="Unassembled WGS sequence"/>
</dbReference>
<dbReference type="OrthoDB" id="2972467at2"/>
<dbReference type="NCBIfam" id="NF045639">
    <property type="entry name" value="GCX_COOH"/>
    <property type="match status" value="1"/>
</dbReference>
<dbReference type="PANTHER" id="PTHR32305:SF15">
    <property type="entry name" value="PROTEIN RHSA-RELATED"/>
    <property type="match status" value="1"/>
</dbReference>
<gene>
    <name evidence="2" type="ORF">FOT42_004180</name>
</gene>
<dbReference type="NCBIfam" id="TIGR03696">
    <property type="entry name" value="Rhs_assc_core"/>
    <property type="match status" value="1"/>
</dbReference>
<dbReference type="InterPro" id="IPR031325">
    <property type="entry name" value="RHS_repeat"/>
</dbReference>
<evidence type="ECO:0000256" key="1">
    <source>
        <dbReference type="SAM" id="SignalP"/>
    </source>
</evidence>
<keyword evidence="3" id="KW-1185">Reference proteome</keyword>
<dbReference type="PANTHER" id="PTHR32305">
    <property type="match status" value="1"/>
</dbReference>
<dbReference type="InterPro" id="IPR022385">
    <property type="entry name" value="Rhs_assc_core"/>
</dbReference>
<dbReference type="InterPro" id="IPR055015">
    <property type="entry name" value="GCX_COOH"/>
</dbReference>
<evidence type="ECO:0000313" key="2">
    <source>
        <dbReference type="EMBL" id="KAB5492155.1"/>
    </source>
</evidence>
<dbReference type="RefSeq" id="WP_151889294.1">
    <property type="nucleotide sequence ID" value="NZ_VNIK02000001.1"/>
</dbReference>
<organism evidence="2 3">
    <name type="scientific">Flagellimonas hadalis</name>
    <dbReference type="NCBI Taxonomy" id="2597517"/>
    <lineage>
        <taxon>Bacteria</taxon>
        <taxon>Pseudomonadati</taxon>
        <taxon>Bacteroidota</taxon>
        <taxon>Flavobacteriia</taxon>
        <taxon>Flavobacteriales</taxon>
        <taxon>Flavobacteriaceae</taxon>
        <taxon>Flagellimonas</taxon>
    </lineage>
</organism>
<protein>
    <submittedName>
        <fullName evidence="2">RHS repeat-associated core domain-containing protein</fullName>
    </submittedName>
</protein>
<dbReference type="InterPro" id="IPR050708">
    <property type="entry name" value="T6SS_VgrG/RHS"/>
</dbReference>
<dbReference type="Pfam" id="PF05593">
    <property type="entry name" value="RHS_repeat"/>
    <property type="match status" value="1"/>
</dbReference>
<dbReference type="Gene3D" id="2.180.10.10">
    <property type="entry name" value="RHS repeat-associated core"/>
    <property type="match status" value="1"/>
</dbReference>
<feature type="signal peptide" evidence="1">
    <location>
        <begin position="1"/>
        <end position="28"/>
    </location>
</feature>
<name>A0A5N5IWA1_9FLAO</name>
<accession>A0A5N5IWA1</accession>
<comment type="caution">
    <text evidence="2">The sequence shown here is derived from an EMBL/GenBank/DDBJ whole genome shotgun (WGS) entry which is preliminary data.</text>
</comment>
<keyword evidence="1" id="KW-0732">Signal</keyword>
<dbReference type="AlphaFoldDB" id="A0A5N5IWA1"/>
<evidence type="ECO:0000313" key="3">
    <source>
        <dbReference type="Proteomes" id="UP000319204"/>
    </source>
</evidence>
<reference evidence="2" key="1">
    <citation type="submission" date="2019-10" db="EMBL/GenBank/DDBJ databases">
        <title>Muricauda hadale sp. nov., a piezophilic bacterium isolated from hadopelagic water of the Mariana Trench.</title>
        <authorList>
            <person name="Wei Y."/>
        </authorList>
    </citation>
    <scope>NUCLEOTIDE SEQUENCE [LARGE SCALE GENOMIC DNA]</scope>
    <source>
        <strain evidence="2">MT-229</strain>
    </source>
</reference>
<sequence length="1279" mass="141130">MESRINNNRTKTAIRSLLLLLVSGVAFGQDGFDALPTNRNWSSIESFDVNGDVKSRSVSFFDELGKVQQVQSKDILTSKIWANQTLYDYQGRAALSTLSAPFGTTFGFQASFMRDSGNSAYSTADFESNPGNPSTVGTASNTLGNYYSTSNDNNDYPGNSYMDITSYPFSRTIYSTLNPGVPLKSIGGNKINGEWPQGYSFTMRAGQELSQTVAFGETKYAATDYKIHKTVGRDVHGNENVVFADSDGKPLAAARSGGSTARNMSIDILEQGFVDIHVPQGSSMGFTVTTNGNTVTTYNLITEATVSPSTSLPNGFYRVAVNDVENYDPANPVTVNYKENYYDYSLNEYDKAGRLIASYQPLGTTKATKPKTTYQYNTLGQLTYTKSPDEGEAWFKYRKDGQIRYSQNSVQKDANKFSYTNYDNFGRPIESGVVANSGFSSADPDGAMVSGTRTEIQYTEYDETAQTYSLGTRQSNYPSLDFSAGNVVYTANGYSETWYSYDIYGRVEWLVQEVQGLGTKTVDYEYDPITGLVTQVIYQKGVTSEQFYHRYTYNNADQLIKVETSTNGSTYTSQAEYEYYETGALKRTELAGGAQGIDYVYNLAGQLKSINHPSLSASDDPGGDSNDLFGMQLDYNKNDYARKTTNNITTPSYGVDQLNGNIKGIRWNNDPFMVSGKQSTFAFAYDRNNWLAQADYGQVNNGDEPAQEDITNSSVYGSSTTTTLEAGNSITLQNGFHAQSGSTFTAKIAGGFNEVGSGDYDVTNITYDANGNIQTLKRNKDASGGNAMDDLAYTYKTDPQDGPNQLLRVNDAAGDVAGADDIADQNGNNYVYNKIGQLVENVQEGIKYYYNASGLVTEVRKNNVTMVKFYYNDRNHRVRKETYSGGSPVANTYYVRDVAGSVMAIYNGSTLQEQPIYGNQRIAVYNRPGNVATYQLTDHLGNVRAIFQKSGSSTTNENHNDYYPFGMMMPQRNSIDANTYRYAYQGQEKDPETGKEAFELRLWDARIGRWLTPDPYSEFVSPYLGIGNNPISLTDPDGGKTNDEWAVDADGNLTWLSNKGGDNVQYFHFGEGHKYSGQTAIATGNFNDGLNFVAVFNTADVLNPNTYFDNWDGSDVRNFYELGAKKYHEFQQLTGGGIYLQHPVTGDILPTGMGRIEENNIFFDILTLGSAAKNIYNIFRGSPKSFVADGASKTSSYFTQKAIEMGYKTSTTVVRNQAGVWVQIHNNVGRIFKGLPIRTLYSSNAATTMGRQMLNNAYKNAGMKLVIGGTSTYRDFSGN</sequence>